<organism evidence="3 4">
    <name type="scientific">Oceanicoccus sagamiensis</name>
    <dbReference type="NCBI Taxonomy" id="716816"/>
    <lineage>
        <taxon>Bacteria</taxon>
        <taxon>Pseudomonadati</taxon>
        <taxon>Pseudomonadota</taxon>
        <taxon>Gammaproteobacteria</taxon>
        <taxon>Cellvibrionales</taxon>
        <taxon>Spongiibacteraceae</taxon>
        <taxon>Oceanicoccus</taxon>
    </lineage>
</organism>
<feature type="domain" description="Antitoxin Xre-like helix-turn-helix" evidence="2">
    <location>
        <begin position="9"/>
        <end position="65"/>
    </location>
</feature>
<evidence type="ECO:0000313" key="3">
    <source>
        <dbReference type="EMBL" id="ARN75918.1"/>
    </source>
</evidence>
<dbReference type="InterPro" id="IPR046847">
    <property type="entry name" value="Xre-like_HTH"/>
</dbReference>
<dbReference type="STRING" id="716816.BST96_18535"/>
<dbReference type="KEGG" id="osg:BST96_18535"/>
<dbReference type="EMBL" id="CP019343">
    <property type="protein sequence ID" value="ARN75918.1"/>
    <property type="molecule type" value="Genomic_DNA"/>
</dbReference>
<dbReference type="Pfam" id="PF09722">
    <property type="entry name" value="Xre_MbcA_ParS_C"/>
    <property type="match status" value="1"/>
</dbReference>
<name>A0A1X9NCZ6_9GAMM</name>
<dbReference type="GO" id="GO:0003677">
    <property type="term" value="F:DNA binding"/>
    <property type="evidence" value="ECO:0007669"/>
    <property type="project" value="InterPro"/>
</dbReference>
<sequence length="120" mass="13406">MSAAEQRYDQPDPQRVLLKALLNAGKNLGLSKADIGKVIGKDRTSLNRGIAPSSKSGELALFLIRCYRALYVLVGGKPEDIKHWMNTYNHHIQAVPTEEIYTIQGLTRVLEYLDAIRGKI</sequence>
<dbReference type="InterPro" id="IPR024467">
    <property type="entry name" value="Xre/MbcA/ParS-like_toxin-bd"/>
</dbReference>
<dbReference type="OrthoDB" id="565125at2"/>
<proteinExistence type="predicted"/>
<protein>
    <submittedName>
        <fullName evidence="3">XRE family transcriptional regulator</fullName>
    </submittedName>
</protein>
<gene>
    <name evidence="3" type="ORF">BST96_18535</name>
</gene>
<dbReference type="RefSeq" id="WP_085760115.1">
    <property type="nucleotide sequence ID" value="NZ_CP019343.1"/>
</dbReference>
<reference evidence="3 4" key="1">
    <citation type="submission" date="2016-11" db="EMBL/GenBank/DDBJ databases">
        <title>Trade-off between light-utilization and light-protection in marine flavobacteria.</title>
        <authorList>
            <person name="Kumagai Y."/>
        </authorList>
    </citation>
    <scope>NUCLEOTIDE SEQUENCE [LARGE SCALE GENOMIC DNA]</scope>
    <source>
        <strain evidence="3 4">NBRC 107125</strain>
    </source>
</reference>
<keyword evidence="4" id="KW-1185">Reference proteome</keyword>
<accession>A0A1X9NCZ6</accession>
<dbReference type="Proteomes" id="UP000193450">
    <property type="component" value="Chromosome"/>
</dbReference>
<dbReference type="AlphaFoldDB" id="A0A1X9NCZ6"/>
<evidence type="ECO:0000259" key="1">
    <source>
        <dbReference type="Pfam" id="PF09722"/>
    </source>
</evidence>
<evidence type="ECO:0000313" key="4">
    <source>
        <dbReference type="Proteomes" id="UP000193450"/>
    </source>
</evidence>
<feature type="domain" description="Antitoxin Xre/MbcA/ParS-like toxin-binding" evidence="1">
    <location>
        <begin position="70"/>
        <end position="118"/>
    </location>
</feature>
<evidence type="ECO:0000259" key="2">
    <source>
        <dbReference type="Pfam" id="PF20432"/>
    </source>
</evidence>
<dbReference type="Pfam" id="PF20432">
    <property type="entry name" value="Xre-like-HTH"/>
    <property type="match status" value="1"/>
</dbReference>